<evidence type="ECO:0000313" key="3">
    <source>
        <dbReference type="EMBL" id="CAE7224192.1"/>
    </source>
</evidence>
<protein>
    <submittedName>
        <fullName evidence="3">PDE9A protein</fullName>
    </submittedName>
</protein>
<organism evidence="3 4">
    <name type="scientific">Symbiodinium natans</name>
    <dbReference type="NCBI Taxonomy" id="878477"/>
    <lineage>
        <taxon>Eukaryota</taxon>
        <taxon>Sar</taxon>
        <taxon>Alveolata</taxon>
        <taxon>Dinophyceae</taxon>
        <taxon>Suessiales</taxon>
        <taxon>Symbiodiniaceae</taxon>
        <taxon>Symbiodinium</taxon>
    </lineage>
</organism>
<keyword evidence="2" id="KW-0812">Transmembrane</keyword>
<gene>
    <name evidence="3" type="primary">PDE9A</name>
    <name evidence="3" type="ORF">SNAT2548_LOCUS8529</name>
</gene>
<proteinExistence type="predicted"/>
<sequence length="350" mass="38686">MTDAGDTSAGHVPSSAGTARVTACFTCCPGDQRSDARLDRPSEEALAEEFKSDQGLAAEDARQLSLLPEKPRHTQEAVEPSQPRMALVEVQQVCPIFEHEPDDEVPPAEVGSLAPEYEWVPKPRASIVQAMPRKRNSISIRPPPPRGLVARKLGDRYDSAFIHCTRRVITSRAWDVASMLVVLCALFLTDIYGVAQAPENTSLDLLLMGCFFFFLAELLANTLTVESYLNSFFFWMDIIGTASIIFDISMFLGRDVTQRERSGEQAVGSENACDPVGRAVLLVRRSLPVPLGQQSKRHVLVECFALGLELCLGVYLYECHSVLACRTRFESCSRESRAVFASNRGQRQSV</sequence>
<dbReference type="PANTHER" id="PTHR43336">
    <property type="entry name" value="OXYGEN SENSOR HISTIDINE KINASE RESPONSE REGULATOR DEVS/DOSS"/>
    <property type="match status" value="1"/>
</dbReference>
<feature type="transmembrane region" description="Helical" evidence="2">
    <location>
        <begin position="173"/>
        <end position="195"/>
    </location>
</feature>
<comment type="caution">
    <text evidence="3">The sequence shown here is derived from an EMBL/GenBank/DDBJ whole genome shotgun (WGS) entry which is preliminary data.</text>
</comment>
<feature type="compositionally biased region" description="Basic and acidic residues" evidence="1">
    <location>
        <begin position="32"/>
        <end position="52"/>
    </location>
</feature>
<reference evidence="3" key="1">
    <citation type="submission" date="2021-02" db="EMBL/GenBank/DDBJ databases">
        <authorList>
            <person name="Dougan E. K."/>
            <person name="Rhodes N."/>
            <person name="Thang M."/>
            <person name="Chan C."/>
        </authorList>
    </citation>
    <scope>NUCLEOTIDE SEQUENCE</scope>
</reference>
<name>A0A812K5Q3_9DINO</name>
<feature type="region of interest" description="Disordered" evidence="1">
    <location>
        <begin position="31"/>
        <end position="57"/>
    </location>
</feature>
<dbReference type="OrthoDB" id="431429at2759"/>
<evidence type="ECO:0000256" key="2">
    <source>
        <dbReference type="SAM" id="Phobius"/>
    </source>
</evidence>
<keyword evidence="4" id="KW-1185">Reference proteome</keyword>
<dbReference type="EMBL" id="CAJNDS010000635">
    <property type="protein sequence ID" value="CAE7224192.1"/>
    <property type="molecule type" value="Genomic_DNA"/>
</dbReference>
<dbReference type="AlphaFoldDB" id="A0A812K5Q3"/>
<feature type="transmembrane region" description="Helical" evidence="2">
    <location>
        <begin position="202"/>
        <end position="220"/>
    </location>
</feature>
<accession>A0A812K5Q3</accession>
<dbReference type="PANTHER" id="PTHR43336:SF3">
    <property type="entry name" value="GUANYLATE CYCLASE DOMAIN-CONTAINING PROTEIN"/>
    <property type="match status" value="1"/>
</dbReference>
<keyword evidence="2" id="KW-1133">Transmembrane helix</keyword>
<feature type="transmembrane region" description="Helical" evidence="2">
    <location>
        <begin position="232"/>
        <end position="252"/>
    </location>
</feature>
<keyword evidence="2" id="KW-0472">Membrane</keyword>
<dbReference type="Proteomes" id="UP000604046">
    <property type="component" value="Unassembled WGS sequence"/>
</dbReference>
<evidence type="ECO:0000313" key="4">
    <source>
        <dbReference type="Proteomes" id="UP000604046"/>
    </source>
</evidence>
<evidence type="ECO:0000256" key="1">
    <source>
        <dbReference type="SAM" id="MobiDB-lite"/>
    </source>
</evidence>